<dbReference type="GO" id="GO:0086010">
    <property type="term" value="P:membrane depolarization during action potential"/>
    <property type="evidence" value="ECO:0007669"/>
    <property type="project" value="TreeGrafter"/>
</dbReference>
<keyword evidence="8 13" id="KW-0472">Membrane</keyword>
<evidence type="ECO:0000256" key="2">
    <source>
        <dbReference type="ARBA" id="ARBA00022448"/>
    </source>
</evidence>
<dbReference type="Ensembl" id="ENSACIT00000023231.1">
    <property type="protein sequence ID" value="ENSACIP00000022629.1"/>
    <property type="gene ID" value="ENSACIG00000017611.1"/>
</dbReference>
<proteinExistence type="predicted"/>
<dbReference type="PANTHER" id="PTHR10037">
    <property type="entry name" value="VOLTAGE-GATED CATION CHANNEL CALCIUM AND SODIUM"/>
    <property type="match status" value="1"/>
</dbReference>
<evidence type="ECO:0000313" key="15">
    <source>
        <dbReference type="Ensembl" id="ENSACIP00000022629.1"/>
    </source>
</evidence>
<dbReference type="GeneTree" id="ENSGT00940000154992"/>
<keyword evidence="7" id="KW-0406">Ion transport</keyword>
<feature type="transmembrane region" description="Helical" evidence="13">
    <location>
        <begin position="6"/>
        <end position="30"/>
    </location>
</feature>
<keyword evidence="5 13" id="KW-1133">Transmembrane helix</keyword>
<keyword evidence="10" id="KW-0739">Sodium transport</keyword>
<dbReference type="InterPro" id="IPR043203">
    <property type="entry name" value="VGCC_Ca_Na"/>
</dbReference>
<feature type="region of interest" description="Disordered" evidence="12">
    <location>
        <begin position="198"/>
        <end position="238"/>
    </location>
</feature>
<accession>A0A3Q0SCM2</accession>
<evidence type="ECO:0000259" key="14">
    <source>
        <dbReference type="Pfam" id="PF00520"/>
    </source>
</evidence>
<name>A0A3Q0SCM2_AMPCI</name>
<reference evidence="15" key="2">
    <citation type="submission" date="2025-09" db="UniProtKB">
        <authorList>
            <consortium name="Ensembl"/>
        </authorList>
    </citation>
    <scope>IDENTIFICATION</scope>
</reference>
<sequence length="250" mass="28460">MGALGNLTLVLAIIVFIFAVVGMQLFGKNYQDCVCKISKDCTLPRWHMKDFFHSFLIVFRVLCGEWIETMWDCMEVAGQPLCILVFMLVMVIGNLVLLNLFLALLLSSFSSDNLSAPDDDGEMNNLQIAIHRITRGLAWCRRQVPAHECVNLCADTITELLLCFMLYFYSLCRHVEKYVVPEDDSYMTNPNLTISVPIAPGESDVEFPEEEEDGEGEEEQTEGSEGEEEEEEEREEVGRRTDYVLICVLF</sequence>
<keyword evidence="11" id="KW-0407">Ion channel</keyword>
<evidence type="ECO:0000256" key="8">
    <source>
        <dbReference type="ARBA" id="ARBA00023136"/>
    </source>
</evidence>
<dbReference type="PANTHER" id="PTHR10037:SF208">
    <property type="entry name" value="SODIUM CHANNEL PROTEIN TYPE 10 SUBUNIT ALPHA"/>
    <property type="match status" value="1"/>
</dbReference>
<dbReference type="Pfam" id="PF00520">
    <property type="entry name" value="Ion_trans"/>
    <property type="match status" value="1"/>
</dbReference>
<evidence type="ECO:0000256" key="10">
    <source>
        <dbReference type="ARBA" id="ARBA00023201"/>
    </source>
</evidence>
<dbReference type="Gene3D" id="1.10.287.70">
    <property type="match status" value="1"/>
</dbReference>
<dbReference type="GO" id="GO:0019228">
    <property type="term" value="P:neuronal action potential"/>
    <property type="evidence" value="ECO:0007669"/>
    <property type="project" value="TreeGrafter"/>
</dbReference>
<evidence type="ECO:0000256" key="3">
    <source>
        <dbReference type="ARBA" id="ARBA00022692"/>
    </source>
</evidence>
<evidence type="ECO:0000256" key="9">
    <source>
        <dbReference type="ARBA" id="ARBA00023180"/>
    </source>
</evidence>
<keyword evidence="9" id="KW-0325">Glycoprotein</keyword>
<reference evidence="15" key="1">
    <citation type="submission" date="2025-08" db="UniProtKB">
        <authorList>
            <consortium name="Ensembl"/>
        </authorList>
    </citation>
    <scope>IDENTIFICATION</scope>
</reference>
<feature type="compositionally biased region" description="Acidic residues" evidence="12">
    <location>
        <begin position="203"/>
        <end position="235"/>
    </location>
</feature>
<dbReference type="Proteomes" id="UP000261340">
    <property type="component" value="Unplaced"/>
</dbReference>
<feature type="transmembrane region" description="Helical" evidence="13">
    <location>
        <begin position="83"/>
        <end position="106"/>
    </location>
</feature>
<evidence type="ECO:0000256" key="5">
    <source>
        <dbReference type="ARBA" id="ARBA00022989"/>
    </source>
</evidence>
<evidence type="ECO:0000256" key="4">
    <source>
        <dbReference type="ARBA" id="ARBA00022882"/>
    </source>
</evidence>
<dbReference type="GO" id="GO:0001518">
    <property type="term" value="C:voltage-gated sodium channel complex"/>
    <property type="evidence" value="ECO:0007669"/>
    <property type="project" value="TreeGrafter"/>
</dbReference>
<dbReference type="STRING" id="61819.ENSACIP00000022629"/>
<dbReference type="AlphaFoldDB" id="A0A3Q0SCM2"/>
<evidence type="ECO:0000256" key="6">
    <source>
        <dbReference type="ARBA" id="ARBA00023053"/>
    </source>
</evidence>
<evidence type="ECO:0000313" key="16">
    <source>
        <dbReference type="Proteomes" id="UP000261340"/>
    </source>
</evidence>
<protein>
    <recommendedName>
        <fullName evidence="14">Ion transport domain-containing protein</fullName>
    </recommendedName>
</protein>
<evidence type="ECO:0000256" key="7">
    <source>
        <dbReference type="ARBA" id="ARBA00023065"/>
    </source>
</evidence>
<evidence type="ECO:0000256" key="13">
    <source>
        <dbReference type="SAM" id="Phobius"/>
    </source>
</evidence>
<evidence type="ECO:0000256" key="11">
    <source>
        <dbReference type="ARBA" id="ARBA00023303"/>
    </source>
</evidence>
<evidence type="ECO:0000256" key="12">
    <source>
        <dbReference type="SAM" id="MobiDB-lite"/>
    </source>
</evidence>
<dbReference type="InterPro" id="IPR005821">
    <property type="entry name" value="Ion_trans_dom"/>
</dbReference>
<feature type="domain" description="Ion transport" evidence="14">
    <location>
        <begin position="1"/>
        <end position="113"/>
    </location>
</feature>
<keyword evidence="4" id="KW-0851">Voltage-gated channel</keyword>
<dbReference type="FunFam" id="1.10.287.70:FF:000049">
    <property type="entry name" value="Voltage-dependent sodium channel 2"/>
    <property type="match status" value="1"/>
</dbReference>
<keyword evidence="3 13" id="KW-0812">Transmembrane</keyword>
<dbReference type="GO" id="GO:0005248">
    <property type="term" value="F:voltage-gated sodium channel activity"/>
    <property type="evidence" value="ECO:0007669"/>
    <property type="project" value="TreeGrafter"/>
</dbReference>
<keyword evidence="16" id="KW-1185">Reference proteome</keyword>
<keyword evidence="6" id="KW-0915">Sodium</keyword>
<comment type="subcellular location">
    <subcellularLocation>
        <location evidence="1">Membrane</location>
        <topology evidence="1">Multi-pass membrane protein</topology>
    </subcellularLocation>
</comment>
<organism evidence="15 16">
    <name type="scientific">Amphilophus citrinellus</name>
    <name type="common">Midas cichlid</name>
    <name type="synonym">Cichlasoma citrinellum</name>
    <dbReference type="NCBI Taxonomy" id="61819"/>
    <lineage>
        <taxon>Eukaryota</taxon>
        <taxon>Metazoa</taxon>
        <taxon>Chordata</taxon>
        <taxon>Craniata</taxon>
        <taxon>Vertebrata</taxon>
        <taxon>Euteleostomi</taxon>
        <taxon>Actinopterygii</taxon>
        <taxon>Neopterygii</taxon>
        <taxon>Teleostei</taxon>
        <taxon>Neoteleostei</taxon>
        <taxon>Acanthomorphata</taxon>
        <taxon>Ovalentaria</taxon>
        <taxon>Cichlomorphae</taxon>
        <taxon>Cichliformes</taxon>
        <taxon>Cichlidae</taxon>
        <taxon>New World cichlids</taxon>
        <taxon>Cichlasomatinae</taxon>
        <taxon>Heroini</taxon>
        <taxon>Amphilophus</taxon>
    </lineage>
</organism>
<keyword evidence="2" id="KW-0813">Transport</keyword>
<evidence type="ECO:0000256" key="1">
    <source>
        <dbReference type="ARBA" id="ARBA00004141"/>
    </source>
</evidence>